<comment type="caution">
    <text evidence="5">The sequence shown here is derived from an EMBL/GenBank/DDBJ whole genome shotgun (WGS) entry which is preliminary data.</text>
</comment>
<dbReference type="SUPFAM" id="SSF52402">
    <property type="entry name" value="Adenine nucleotide alpha hydrolases-like"/>
    <property type="match status" value="1"/>
</dbReference>
<dbReference type="RefSeq" id="WP_119151714.1">
    <property type="nucleotide sequence ID" value="NZ_JBHSOV010000040.1"/>
</dbReference>
<dbReference type="InterPro" id="IPR014729">
    <property type="entry name" value="Rossmann-like_a/b/a_fold"/>
</dbReference>
<keyword evidence="3" id="KW-0175">Coiled coil</keyword>
<evidence type="ECO:0000313" key="6">
    <source>
        <dbReference type="Proteomes" id="UP000266340"/>
    </source>
</evidence>
<dbReference type="InterPro" id="IPR006015">
    <property type="entry name" value="Universal_stress_UspA"/>
</dbReference>
<accession>A0A398CG31</accession>
<dbReference type="PIRSF" id="PIRSF006276">
    <property type="entry name" value="UspA"/>
    <property type="match status" value="1"/>
</dbReference>
<dbReference type="InterPro" id="IPR006016">
    <property type="entry name" value="UspA"/>
</dbReference>
<name>A0A398CG31_9BACL</name>
<proteinExistence type="inferred from homology"/>
<protein>
    <recommendedName>
        <fullName evidence="2">Universal stress protein</fullName>
    </recommendedName>
</protein>
<sequence length="141" mass="15354">MFNRILVAYDGSELSRKALDKAISLATEQGASIVAAHVYQLPVFVIGQGYALPNDFLVQMRERARQNVAEAEKLLDRLPNSKAVLLEGVPDKEIVEYAEANGIDLIVMGSRGLGAIREMVLGSVSHRVVQHAKASVLVVKE</sequence>
<dbReference type="PRINTS" id="PR01438">
    <property type="entry name" value="UNVRSLSTRESS"/>
</dbReference>
<comment type="similarity">
    <text evidence="1 2">Belongs to the universal stress protein A family.</text>
</comment>
<feature type="coiled-coil region" evidence="3">
    <location>
        <begin position="54"/>
        <end position="81"/>
    </location>
</feature>
<evidence type="ECO:0000259" key="4">
    <source>
        <dbReference type="Pfam" id="PF00582"/>
    </source>
</evidence>
<dbReference type="Proteomes" id="UP000266340">
    <property type="component" value="Unassembled WGS sequence"/>
</dbReference>
<organism evidence="5 6">
    <name type="scientific">Cohnella faecalis</name>
    <dbReference type="NCBI Taxonomy" id="2315694"/>
    <lineage>
        <taxon>Bacteria</taxon>
        <taxon>Bacillati</taxon>
        <taxon>Bacillota</taxon>
        <taxon>Bacilli</taxon>
        <taxon>Bacillales</taxon>
        <taxon>Paenibacillaceae</taxon>
        <taxon>Cohnella</taxon>
    </lineage>
</organism>
<evidence type="ECO:0000256" key="3">
    <source>
        <dbReference type="SAM" id="Coils"/>
    </source>
</evidence>
<dbReference type="GO" id="GO:0005737">
    <property type="term" value="C:cytoplasm"/>
    <property type="evidence" value="ECO:0007669"/>
    <property type="project" value="UniProtKB-SubCell"/>
</dbReference>
<evidence type="ECO:0000256" key="2">
    <source>
        <dbReference type="PIRNR" id="PIRNR006276"/>
    </source>
</evidence>
<evidence type="ECO:0000313" key="5">
    <source>
        <dbReference type="EMBL" id="RIE01460.1"/>
    </source>
</evidence>
<dbReference type="Pfam" id="PF00582">
    <property type="entry name" value="Usp"/>
    <property type="match status" value="1"/>
</dbReference>
<dbReference type="AlphaFoldDB" id="A0A398CG31"/>
<feature type="domain" description="UspA" evidence="4">
    <location>
        <begin position="1"/>
        <end position="140"/>
    </location>
</feature>
<dbReference type="EMBL" id="QXJM01000040">
    <property type="protein sequence ID" value="RIE01460.1"/>
    <property type="molecule type" value="Genomic_DNA"/>
</dbReference>
<dbReference type="Gene3D" id="3.40.50.620">
    <property type="entry name" value="HUPs"/>
    <property type="match status" value="1"/>
</dbReference>
<dbReference type="OrthoDB" id="9777884at2"/>
<dbReference type="PANTHER" id="PTHR46268">
    <property type="entry name" value="STRESS RESPONSE PROTEIN NHAX"/>
    <property type="match status" value="1"/>
</dbReference>
<evidence type="ECO:0000256" key="1">
    <source>
        <dbReference type="ARBA" id="ARBA00008791"/>
    </source>
</evidence>
<dbReference type="CDD" id="cd00293">
    <property type="entry name" value="USP-like"/>
    <property type="match status" value="1"/>
</dbReference>
<reference evidence="5 6" key="1">
    <citation type="submission" date="2018-09" db="EMBL/GenBank/DDBJ databases">
        <title>Cohnella cavernae sp. nov., isolated from a karst cave.</title>
        <authorList>
            <person name="Zhu H."/>
        </authorList>
    </citation>
    <scope>NUCLEOTIDE SEQUENCE [LARGE SCALE GENOMIC DNA]</scope>
    <source>
        <strain evidence="5 6">K2E09-144</strain>
    </source>
</reference>
<keyword evidence="6" id="KW-1185">Reference proteome</keyword>
<dbReference type="PANTHER" id="PTHR46268:SF6">
    <property type="entry name" value="UNIVERSAL STRESS PROTEIN UP12"/>
    <property type="match status" value="1"/>
</dbReference>
<keyword evidence="2" id="KW-0963">Cytoplasm</keyword>
<comment type="subcellular location">
    <subcellularLocation>
        <location evidence="2">Cytoplasm</location>
    </subcellularLocation>
</comment>
<gene>
    <name evidence="5" type="ORF">D3H35_24190</name>
</gene>